<evidence type="ECO:0000256" key="4">
    <source>
        <dbReference type="SAM" id="SignalP"/>
    </source>
</evidence>
<evidence type="ECO:0000259" key="5">
    <source>
        <dbReference type="Pfam" id="PF05433"/>
    </source>
</evidence>
<dbReference type="PANTHER" id="PTHR35603">
    <property type="match status" value="1"/>
</dbReference>
<dbReference type="HOGENOM" id="CLU_090265_1_0_4"/>
<feature type="domain" description="Glycine zipper 2TM" evidence="5">
    <location>
        <begin position="121"/>
        <end position="161"/>
    </location>
</feature>
<keyword evidence="2" id="KW-0472">Membrane</keyword>
<evidence type="ECO:0000313" key="6">
    <source>
        <dbReference type="EMBL" id="ABD68253.1"/>
    </source>
</evidence>
<gene>
    <name evidence="6" type="ordered locus">Rfer_0501</name>
</gene>
<reference evidence="7" key="1">
    <citation type="submission" date="2006-02" db="EMBL/GenBank/DDBJ databases">
        <title>Complete sequence of chromosome of Rhodoferax ferrireducens DSM 15236.</title>
        <authorList>
            <person name="Copeland A."/>
            <person name="Lucas S."/>
            <person name="Lapidus A."/>
            <person name="Barry K."/>
            <person name="Detter J.C."/>
            <person name="Glavina del Rio T."/>
            <person name="Hammon N."/>
            <person name="Israni S."/>
            <person name="Pitluck S."/>
            <person name="Brettin T."/>
            <person name="Bruce D."/>
            <person name="Han C."/>
            <person name="Tapia R."/>
            <person name="Gilna P."/>
            <person name="Kiss H."/>
            <person name="Schmutz J."/>
            <person name="Larimer F."/>
            <person name="Land M."/>
            <person name="Kyrpides N."/>
            <person name="Ivanova N."/>
            <person name="Richardson P."/>
        </authorList>
    </citation>
    <scope>NUCLEOTIDE SEQUENCE [LARGE SCALE GENOMIC DNA]</scope>
    <source>
        <strain evidence="7">ATCC BAA-621 / DSM 15236 / T118</strain>
    </source>
</reference>
<feature type="region of interest" description="Disordered" evidence="3">
    <location>
        <begin position="187"/>
        <end position="208"/>
    </location>
</feature>
<evidence type="ECO:0000313" key="7">
    <source>
        <dbReference type="Proteomes" id="UP000008332"/>
    </source>
</evidence>
<name>Q221Q0_ALBFT</name>
<dbReference type="KEGG" id="rfr:Rfer_0501"/>
<evidence type="ECO:0000256" key="2">
    <source>
        <dbReference type="ARBA" id="ARBA00023136"/>
    </source>
</evidence>
<keyword evidence="4" id="KW-0732">Signal</keyword>
<dbReference type="RefSeq" id="WP_011462826.1">
    <property type="nucleotide sequence ID" value="NC_007908.1"/>
</dbReference>
<keyword evidence="7" id="KW-1185">Reference proteome</keyword>
<dbReference type="STRING" id="338969.Rfer_0501"/>
<evidence type="ECO:0000256" key="3">
    <source>
        <dbReference type="SAM" id="MobiDB-lite"/>
    </source>
</evidence>
<sequence length="208" mass="21796">MKKTVWTMTCGLIFSSLAATALAQTPMLPKAQYTADSRQAQERYAADKKLCNDEASSTARLQCRRDAKSEYDKAIAAARAQLAAQTPAATSHQNATAACPDCARVIAVNVSDKKGEGSAVGLIAGGVTGAILGHQVGGGLGKDLATVAGAAGGAYAGKKIEEKVKTHKVWTVHVQYQDGRKHSFSFEQDPGFKTGDAVRNSGNSIVRQ</sequence>
<evidence type="ECO:0000256" key="1">
    <source>
        <dbReference type="ARBA" id="ARBA00004370"/>
    </source>
</evidence>
<dbReference type="PANTHER" id="PTHR35603:SF2">
    <property type="entry name" value="OUTER MEMBRANE LIPOPROTEIN"/>
    <property type="match status" value="1"/>
</dbReference>
<dbReference type="AlphaFoldDB" id="Q221Q0"/>
<feature type="signal peptide" evidence="4">
    <location>
        <begin position="1"/>
        <end position="23"/>
    </location>
</feature>
<dbReference type="eggNOG" id="COG3133">
    <property type="taxonomic scope" value="Bacteria"/>
</dbReference>
<dbReference type="Pfam" id="PF05433">
    <property type="entry name" value="Rick_17kDa_Anti"/>
    <property type="match status" value="1"/>
</dbReference>
<dbReference type="GO" id="GO:0019867">
    <property type="term" value="C:outer membrane"/>
    <property type="evidence" value="ECO:0007669"/>
    <property type="project" value="InterPro"/>
</dbReference>
<protein>
    <submittedName>
        <fullName evidence="6">17 kDa surface antigen</fullName>
    </submittedName>
</protein>
<dbReference type="Proteomes" id="UP000008332">
    <property type="component" value="Chromosome"/>
</dbReference>
<dbReference type="InterPro" id="IPR008816">
    <property type="entry name" value="Gly_zipper_2TM_dom"/>
</dbReference>
<dbReference type="InterPro" id="IPR051407">
    <property type="entry name" value="Bact_OM_lipoprot/Surf_antigen"/>
</dbReference>
<proteinExistence type="predicted"/>
<dbReference type="OrthoDB" id="8908469at2"/>
<dbReference type="EMBL" id="CP000267">
    <property type="protein sequence ID" value="ABD68253.1"/>
    <property type="molecule type" value="Genomic_DNA"/>
</dbReference>
<accession>Q221Q0</accession>
<comment type="subcellular location">
    <subcellularLocation>
        <location evidence="1">Membrane</location>
    </subcellularLocation>
</comment>
<feature type="chain" id="PRO_5004201046" evidence="4">
    <location>
        <begin position="24"/>
        <end position="208"/>
    </location>
</feature>
<organism evidence="6 7">
    <name type="scientific">Albidiferax ferrireducens (strain ATCC BAA-621 / DSM 15236 / T118)</name>
    <name type="common">Rhodoferax ferrireducens</name>
    <dbReference type="NCBI Taxonomy" id="338969"/>
    <lineage>
        <taxon>Bacteria</taxon>
        <taxon>Pseudomonadati</taxon>
        <taxon>Pseudomonadota</taxon>
        <taxon>Betaproteobacteria</taxon>
        <taxon>Burkholderiales</taxon>
        <taxon>Comamonadaceae</taxon>
        <taxon>Rhodoferax</taxon>
    </lineage>
</organism>